<dbReference type="GO" id="GO:0016020">
    <property type="term" value="C:membrane"/>
    <property type="evidence" value="ECO:0007669"/>
    <property type="project" value="InterPro"/>
</dbReference>
<keyword evidence="1 3" id="KW-0807">Transducer</keyword>
<dbReference type="Pfam" id="PF00015">
    <property type="entry name" value="MCPsignal"/>
    <property type="match status" value="1"/>
</dbReference>
<dbReference type="CDD" id="cd11386">
    <property type="entry name" value="MCP_signal"/>
    <property type="match status" value="1"/>
</dbReference>
<feature type="compositionally biased region" description="Low complexity" evidence="5">
    <location>
        <begin position="50"/>
        <end position="61"/>
    </location>
</feature>
<feature type="compositionally biased region" description="Basic and acidic residues" evidence="5">
    <location>
        <begin position="1"/>
        <end position="16"/>
    </location>
</feature>
<dbReference type="AlphaFoldDB" id="A0A238WBI4"/>
<dbReference type="PRINTS" id="PR00260">
    <property type="entry name" value="CHEMTRNSDUCR"/>
</dbReference>
<comment type="similarity">
    <text evidence="2">Belongs to the methyl-accepting chemotaxis (MCP) protein family.</text>
</comment>
<evidence type="ECO:0000256" key="3">
    <source>
        <dbReference type="PROSITE-ProRule" id="PRU00284"/>
    </source>
</evidence>
<dbReference type="RefSeq" id="WP_143420379.1">
    <property type="nucleotide sequence ID" value="NZ_FZNQ01000006.1"/>
</dbReference>
<evidence type="ECO:0000256" key="4">
    <source>
        <dbReference type="SAM" id="Coils"/>
    </source>
</evidence>
<keyword evidence="4" id="KW-0175">Coiled coil</keyword>
<sequence>MNGHDEERDGRGDHPIDMSSATDDGDDTGTGEDRTVHINDASDTDDTNDTSHTNGTTDDGGAAAMSVTSTNGTARSTGSTEGDGHTPGSSRTSTDLAVFHETLSCLNDGDLSARFPEESADEELAALAASFNAFVSDIVETLQEVDGFNDEVSGAAKHVRSTVVESKARSGDVYESVDDIAANAADQREEVAETVGELQRVSAATEEVAASAEQVATTASGVADRAADGNDSATAALDELEVIDERTETALDRVETLETEVAAIEDVTDLIREIADETNILALNASIEAARAGAAGAGFEVVAEEVKNLAEEAREATGEIEASIESVRTETDATVAEITEMRERVGEGIATAEDALGAFTELTEDVEETTVGIREISSATDDQAIAVEEAVRTVESVGDVAEATATRAAEVTTIAHTQRTSLTEVVAGAAALEDRTGTVEDRLDDYRLADSTGTSEDATVLEFWHALSGSKARLLETFIDEFESTVGDVSIRASSKGSYRGVFNATLAAAERGDPPAIAQIYEIGTKRALDSGAFTPVQRHLDPERFDPDELLDPVADYYRTEGRLHSMPFNSSTPLLYYNRDAFERAGLDPADPPSTFREVRAAAERIVESGVADVGITFANYSWFIEQWFSEAGQPLVDARNGRAGTPTEAYFDSPAGTTVFEWITAMEADGLYHDPGIEARGAAREAFHDGTAAMLIGSTSSMSGVYEGASFPVETGYFPVADERHGVVIGGGSLWIAADLPTRTQRVAAEFLAWLAAPERQARWHRETGYFPVHEDALDRLEAEGWFTEHPGARTAIDQLLAAEDGVATTGARIGPFDTVRTLVAEAAIDAREHGVEEALTRLNEGVEMKLDAYAREIE</sequence>
<reference evidence="8 9" key="1">
    <citation type="submission" date="2017-06" db="EMBL/GenBank/DDBJ databases">
        <authorList>
            <person name="Kim H.J."/>
            <person name="Triplett B.A."/>
        </authorList>
    </citation>
    <scope>NUCLEOTIDE SEQUENCE [LARGE SCALE GENOMIC DNA]</scope>
    <source>
        <strain evidence="8 9">DSM 8800</strain>
    </source>
</reference>
<dbReference type="SUPFAM" id="SSF53850">
    <property type="entry name" value="Periplasmic binding protein-like II"/>
    <property type="match status" value="1"/>
</dbReference>
<feature type="domain" description="Methyl-accepting transducer" evidence="6">
    <location>
        <begin position="162"/>
        <end position="398"/>
    </location>
</feature>
<dbReference type="Gene3D" id="1.10.287.950">
    <property type="entry name" value="Methyl-accepting chemotaxis protein"/>
    <property type="match status" value="1"/>
</dbReference>
<evidence type="ECO:0000256" key="1">
    <source>
        <dbReference type="ARBA" id="ARBA00023224"/>
    </source>
</evidence>
<dbReference type="Gene3D" id="3.40.190.10">
    <property type="entry name" value="Periplasmic binding protein-like II"/>
    <property type="match status" value="2"/>
</dbReference>
<feature type="domain" description="HAMP" evidence="7">
    <location>
        <begin position="108"/>
        <end position="143"/>
    </location>
</feature>
<evidence type="ECO:0000256" key="2">
    <source>
        <dbReference type="ARBA" id="ARBA00029447"/>
    </source>
</evidence>
<dbReference type="GO" id="GO:0007165">
    <property type="term" value="P:signal transduction"/>
    <property type="evidence" value="ECO:0007669"/>
    <property type="project" value="UniProtKB-KW"/>
</dbReference>
<dbReference type="GO" id="GO:0004888">
    <property type="term" value="F:transmembrane signaling receptor activity"/>
    <property type="evidence" value="ECO:0007669"/>
    <property type="project" value="InterPro"/>
</dbReference>
<evidence type="ECO:0000313" key="8">
    <source>
        <dbReference type="EMBL" id="SNR43777.1"/>
    </source>
</evidence>
<proteinExistence type="inferred from homology"/>
<feature type="region of interest" description="Disordered" evidence="5">
    <location>
        <begin position="1"/>
        <end position="92"/>
    </location>
</feature>
<dbReference type="SMART" id="SM00304">
    <property type="entry name" value="HAMP"/>
    <property type="match status" value="1"/>
</dbReference>
<dbReference type="InterPro" id="IPR004090">
    <property type="entry name" value="Chemotax_Me-accpt_rcpt"/>
</dbReference>
<dbReference type="InterPro" id="IPR004089">
    <property type="entry name" value="MCPsignal_dom"/>
</dbReference>
<protein>
    <submittedName>
        <fullName evidence="8">sn-glycerol 3-phosphate transport system substrate-binding protein</fullName>
    </submittedName>
</protein>
<dbReference type="InterPro" id="IPR003660">
    <property type="entry name" value="HAMP_dom"/>
</dbReference>
<feature type="compositionally biased region" description="Polar residues" evidence="5">
    <location>
        <begin position="66"/>
        <end position="80"/>
    </location>
</feature>
<dbReference type="Pfam" id="PF13416">
    <property type="entry name" value="SBP_bac_8"/>
    <property type="match status" value="1"/>
</dbReference>
<dbReference type="InterPro" id="IPR006059">
    <property type="entry name" value="SBP"/>
</dbReference>
<dbReference type="EMBL" id="FZNQ01000006">
    <property type="protein sequence ID" value="SNR43777.1"/>
    <property type="molecule type" value="Genomic_DNA"/>
</dbReference>
<dbReference type="GO" id="GO:0006935">
    <property type="term" value="P:chemotaxis"/>
    <property type="evidence" value="ECO:0007669"/>
    <property type="project" value="InterPro"/>
</dbReference>
<accession>A0A238WBI4</accession>
<dbReference type="PROSITE" id="PS50885">
    <property type="entry name" value="HAMP"/>
    <property type="match status" value="1"/>
</dbReference>
<dbReference type="PROSITE" id="PS50111">
    <property type="entry name" value="CHEMOTAXIS_TRANSDUC_2"/>
    <property type="match status" value="1"/>
</dbReference>
<feature type="coiled-coil region" evidence="4">
    <location>
        <begin position="299"/>
        <end position="326"/>
    </location>
</feature>
<evidence type="ECO:0000256" key="5">
    <source>
        <dbReference type="SAM" id="MobiDB-lite"/>
    </source>
</evidence>
<evidence type="ECO:0000313" key="9">
    <source>
        <dbReference type="Proteomes" id="UP000198397"/>
    </source>
</evidence>
<keyword evidence="9" id="KW-1185">Reference proteome</keyword>
<gene>
    <name evidence="8" type="ORF">SAMN06264855_106129</name>
</gene>
<name>A0A238WBI4_HALVU</name>
<dbReference type="Proteomes" id="UP000198397">
    <property type="component" value="Unassembled WGS sequence"/>
</dbReference>
<dbReference type="SUPFAM" id="SSF58104">
    <property type="entry name" value="Methyl-accepting chemotaxis protein (MCP) signaling domain"/>
    <property type="match status" value="1"/>
</dbReference>
<evidence type="ECO:0000259" key="6">
    <source>
        <dbReference type="PROSITE" id="PS50111"/>
    </source>
</evidence>
<organism evidence="8 9">
    <name type="scientific">Halorubrum vacuolatum</name>
    <name type="common">Natronobacterium vacuolatum</name>
    <dbReference type="NCBI Taxonomy" id="63740"/>
    <lineage>
        <taxon>Archaea</taxon>
        <taxon>Methanobacteriati</taxon>
        <taxon>Methanobacteriota</taxon>
        <taxon>Stenosarchaea group</taxon>
        <taxon>Halobacteria</taxon>
        <taxon>Halobacteriales</taxon>
        <taxon>Haloferacaceae</taxon>
        <taxon>Halorubrum</taxon>
    </lineage>
</organism>
<dbReference type="PANTHER" id="PTHR32089">
    <property type="entry name" value="METHYL-ACCEPTING CHEMOTAXIS PROTEIN MCPB"/>
    <property type="match status" value="1"/>
</dbReference>
<dbReference type="PANTHER" id="PTHR32089:SF112">
    <property type="entry name" value="LYSOZYME-LIKE PROTEIN-RELATED"/>
    <property type="match status" value="1"/>
</dbReference>
<evidence type="ECO:0000259" key="7">
    <source>
        <dbReference type="PROSITE" id="PS50885"/>
    </source>
</evidence>
<dbReference type="CDD" id="cd14748">
    <property type="entry name" value="PBP2_UgpB"/>
    <property type="match status" value="1"/>
</dbReference>
<dbReference type="SMART" id="SM00283">
    <property type="entry name" value="MA"/>
    <property type="match status" value="1"/>
</dbReference>